<dbReference type="GO" id="GO:0005524">
    <property type="term" value="F:ATP binding"/>
    <property type="evidence" value="ECO:0007669"/>
    <property type="project" value="UniProtKB-KW"/>
</dbReference>
<evidence type="ECO:0000259" key="11">
    <source>
        <dbReference type="Pfam" id="PF25019"/>
    </source>
</evidence>
<reference evidence="12 13" key="1">
    <citation type="journal article" date="2009" name="Nature">
        <title>The Sorghum bicolor genome and the diversification of grasses.</title>
        <authorList>
            <person name="Paterson A.H."/>
            <person name="Bowers J.E."/>
            <person name="Bruggmann R."/>
            <person name="Dubchak I."/>
            <person name="Grimwood J."/>
            <person name="Gundlach H."/>
            <person name="Haberer G."/>
            <person name="Hellsten U."/>
            <person name="Mitros T."/>
            <person name="Poliakov A."/>
            <person name="Schmutz J."/>
            <person name="Spannagl M."/>
            <person name="Tang H."/>
            <person name="Wang X."/>
            <person name="Wicker T."/>
            <person name="Bharti A.K."/>
            <person name="Chapman J."/>
            <person name="Feltus F.A."/>
            <person name="Gowik U."/>
            <person name="Grigoriev I.V."/>
            <person name="Lyons E."/>
            <person name="Maher C.A."/>
            <person name="Martis M."/>
            <person name="Narechania A."/>
            <person name="Otillar R.P."/>
            <person name="Penning B.W."/>
            <person name="Salamov A.A."/>
            <person name="Wang Y."/>
            <person name="Zhang L."/>
            <person name="Carpita N.C."/>
            <person name="Freeling M."/>
            <person name="Gingle A.R."/>
            <person name="Hash C.T."/>
            <person name="Keller B."/>
            <person name="Klein P."/>
            <person name="Kresovich S."/>
            <person name="McCann M.C."/>
            <person name="Ming R."/>
            <person name="Peterson D.G."/>
            <person name="Mehboob-ur-Rahman"/>
            <person name="Ware D."/>
            <person name="Westhoff P."/>
            <person name="Mayer K.F."/>
            <person name="Messing J."/>
            <person name="Rokhsar D.S."/>
        </authorList>
    </citation>
    <scope>NUCLEOTIDE SEQUENCE [LARGE SCALE GENOMIC DNA]</scope>
    <source>
        <strain evidence="13">cv. BTx623</strain>
    </source>
</reference>
<feature type="domain" description="R13L1/DRL21-like LRR repeat region" evidence="11">
    <location>
        <begin position="679"/>
        <end position="808"/>
    </location>
</feature>
<gene>
    <name evidence="12" type="ORF">SORBI_3007G183500</name>
</gene>
<dbReference type="InterPro" id="IPR041118">
    <property type="entry name" value="Rx_N"/>
</dbReference>
<evidence type="ECO:0000259" key="9">
    <source>
        <dbReference type="Pfam" id="PF23247"/>
    </source>
</evidence>
<feature type="domain" description="Disease resistance protein At4g27190-like leucine-rich repeats" evidence="9">
    <location>
        <begin position="991"/>
        <end position="1126"/>
    </location>
</feature>
<evidence type="ECO:0000256" key="6">
    <source>
        <dbReference type="ARBA" id="ARBA00022840"/>
    </source>
</evidence>
<dbReference type="GO" id="GO:0043531">
    <property type="term" value="F:ADP binding"/>
    <property type="evidence" value="ECO:0007669"/>
    <property type="project" value="InterPro"/>
</dbReference>
<dbReference type="PANTHER" id="PTHR36766:SF64">
    <property type="entry name" value="OS12G0206100 PROTEIN"/>
    <property type="match status" value="1"/>
</dbReference>
<keyword evidence="6" id="KW-0067">ATP-binding</keyword>
<dbReference type="Pfam" id="PF00931">
    <property type="entry name" value="NB-ARC"/>
    <property type="match status" value="1"/>
</dbReference>
<dbReference type="InParanoid" id="C5YH85"/>
<keyword evidence="4" id="KW-0547">Nucleotide-binding</keyword>
<dbReference type="GO" id="GO:0009626">
    <property type="term" value="P:plant-type hypersensitive response"/>
    <property type="evidence" value="ECO:0007669"/>
    <property type="project" value="UniProtKB-ARBA"/>
</dbReference>
<sequence length="1169" mass="132554">MADSLLLPVVTRVAGKATDELVQRVTRMWGVDADRGKLERLLLAVQCMLPDAEVKGETSPVIRRWMKELKAVAYQADDVLDDLQYEALRREANEGEPTARKVSRYLTLHSPLLFRLTVSRNLSKVLKKLDHIVLEMHTLGLLERPVAQHILCQQKQVVLDGSAEIFGRDDDKEEVVKLLLDQQHQDQKNVQVLPIIGMGGVGKTTLAKMVYEDHRIQKHFDLKIWHCVTEKFEATSVVRSVTELATGERCDLPDDSKFWRARLQGAIGRKRFLLILDNVRNEEQGKWEDKLKPLLCTSIGGSGSMIVVTSQSQQVAAIMGTLPTKELACLTEDYAWELFSKKAFSKGVQEQPKLVTIGRRIVHMCKGLPLALNTMGGLMSSKQEVQDWEAIAESYNSDTSRGTDEVSSILKLSYRYLPKEMKQCFAFCAVFPKDYEMEKDKLIQLWMANGYIREGGMMDLAQKSEFVFSELVWRSFLQDVKAKIFCNSLHETIICKMHDLMHDLTKDVSDECTSAEELIQGKALIKDIYHMQVSRHELNEINGLLKGRSPLHTLLIQSAHNHLKELKLKSVRSLCCEGLSVIHGQLINTAHLRYLDLSGSKIVNLPNSLCMLYNLQSLWLNGCSRLQYLPDGMTTMRKISYIHLLECDSLERMPPKFGLLQNLRTLTTYIVDTGDDLGIEELKDLRHLGNRLELFNLNKVKSGSKVNFHEKQNLSELLLYWGRDRDYDPLDNEEFNKDEEVLESLVPHGELKVLKLHGYGGLALSQWMRDPKMFHCLRELVITECPRCKDLPIVWLSSSLEVLNLSGMISLTTLCKNIDVAEAGCNTSQQIFPKLRRMQLQYLPELESWTENSTGEPSTSVMFPMLEELRIYHCYKLVIFPESPVLTLLSCRGDSARGLVPVSMPMGSWPSLVHLDIGLLAEVVMPQEDPQSQNQRPLDTMRSLKILGEDGFVSIFNLSKSQLGFRDCLAFVEKLEIGSCPSIVHWPVEELRCLPCLRSLDIWYCKNLEGKGSSSEEILLLPQLEWLLIQHCESLMEIPKLPTSLEEMGIRCCNCLVALPPNLGNLAKLRHLSIEDCGEMKALPDGMDGLTSLESLSIEECPGIEKFPQGLLQQLPALKFLEIKACPDLQRRCRQGGEYFDLISSISNKDIPAVESNIKKFVKKLVPFC</sequence>
<dbReference type="InterPro" id="IPR032675">
    <property type="entry name" value="LRR_dom_sf"/>
</dbReference>
<evidence type="ECO:0000313" key="12">
    <source>
        <dbReference type="EMBL" id="EES14143.1"/>
    </source>
</evidence>
<dbReference type="Gene3D" id="1.10.10.10">
    <property type="entry name" value="Winged helix-like DNA-binding domain superfamily/Winged helix DNA-binding domain"/>
    <property type="match status" value="1"/>
</dbReference>
<comment type="similarity">
    <text evidence="1">Belongs to the disease resistance NB-LRR family.</text>
</comment>
<dbReference type="PRINTS" id="PR00364">
    <property type="entry name" value="DISEASERSIST"/>
</dbReference>
<evidence type="ECO:0000256" key="5">
    <source>
        <dbReference type="ARBA" id="ARBA00022821"/>
    </source>
</evidence>
<organism evidence="12 13">
    <name type="scientific">Sorghum bicolor</name>
    <name type="common">Sorghum</name>
    <name type="synonym">Sorghum vulgare</name>
    <dbReference type="NCBI Taxonomy" id="4558"/>
    <lineage>
        <taxon>Eukaryota</taxon>
        <taxon>Viridiplantae</taxon>
        <taxon>Streptophyta</taxon>
        <taxon>Embryophyta</taxon>
        <taxon>Tracheophyta</taxon>
        <taxon>Spermatophyta</taxon>
        <taxon>Magnoliopsida</taxon>
        <taxon>Liliopsida</taxon>
        <taxon>Poales</taxon>
        <taxon>Poaceae</taxon>
        <taxon>PACMAD clade</taxon>
        <taxon>Panicoideae</taxon>
        <taxon>Andropogonodae</taxon>
        <taxon>Andropogoneae</taxon>
        <taxon>Sorghinae</taxon>
        <taxon>Sorghum</taxon>
    </lineage>
</organism>
<evidence type="ECO:0000256" key="4">
    <source>
        <dbReference type="ARBA" id="ARBA00022741"/>
    </source>
</evidence>
<dbReference type="Pfam" id="PF25019">
    <property type="entry name" value="LRR_R13L1-DRL21"/>
    <property type="match status" value="1"/>
</dbReference>
<dbReference type="eggNOG" id="KOG4658">
    <property type="taxonomic scope" value="Eukaryota"/>
</dbReference>
<dbReference type="Pfam" id="PF23247">
    <property type="entry name" value="LRR_RPS2"/>
    <property type="match status" value="1"/>
</dbReference>
<dbReference type="Pfam" id="PF23559">
    <property type="entry name" value="WHD_DRP"/>
    <property type="match status" value="1"/>
</dbReference>
<dbReference type="FunFam" id="1.10.10.10:FF:000322">
    <property type="entry name" value="Probable disease resistance protein At1g63360"/>
    <property type="match status" value="1"/>
</dbReference>
<dbReference type="OrthoDB" id="774413at2759"/>
<dbReference type="GO" id="GO:0002758">
    <property type="term" value="P:innate immune response-activating signaling pathway"/>
    <property type="evidence" value="ECO:0007669"/>
    <property type="project" value="UniProtKB-ARBA"/>
</dbReference>
<dbReference type="HOGENOM" id="CLU_000837_8_8_1"/>
<evidence type="ECO:0008006" key="14">
    <source>
        <dbReference type="Google" id="ProtNLM"/>
    </source>
</evidence>
<dbReference type="Gene3D" id="1.20.5.4130">
    <property type="match status" value="1"/>
</dbReference>
<dbReference type="Gene3D" id="3.80.10.10">
    <property type="entry name" value="Ribonuclease Inhibitor"/>
    <property type="match status" value="4"/>
</dbReference>
<evidence type="ECO:0000256" key="1">
    <source>
        <dbReference type="ARBA" id="ARBA00008894"/>
    </source>
</evidence>
<dbReference type="InterPro" id="IPR057135">
    <property type="entry name" value="At4g27190-like_LRR"/>
</dbReference>
<evidence type="ECO:0000313" key="13">
    <source>
        <dbReference type="Proteomes" id="UP000000768"/>
    </source>
</evidence>
<dbReference type="PROSITE" id="PS51450">
    <property type="entry name" value="LRR"/>
    <property type="match status" value="1"/>
</dbReference>
<dbReference type="GO" id="GO:0042742">
    <property type="term" value="P:defense response to bacterium"/>
    <property type="evidence" value="ECO:0007669"/>
    <property type="project" value="UniProtKB-ARBA"/>
</dbReference>
<dbReference type="OMA" id="FLEIKAC"/>
<dbReference type="EMBL" id="CM000766">
    <property type="protein sequence ID" value="EES14143.1"/>
    <property type="molecule type" value="Genomic_DNA"/>
</dbReference>
<dbReference type="Gene3D" id="3.40.50.300">
    <property type="entry name" value="P-loop containing nucleotide triphosphate hydrolases"/>
    <property type="match status" value="1"/>
</dbReference>
<keyword evidence="2" id="KW-0433">Leucine-rich repeat</keyword>
<feature type="domain" description="Disease resistance N-terminal" evidence="8">
    <location>
        <begin position="9"/>
        <end position="92"/>
    </location>
</feature>
<dbReference type="InterPro" id="IPR036388">
    <property type="entry name" value="WH-like_DNA-bd_sf"/>
</dbReference>
<reference evidence="13" key="2">
    <citation type="journal article" date="2018" name="Plant J.">
        <title>The Sorghum bicolor reference genome: improved assembly, gene annotations, a transcriptome atlas, and signatures of genome organization.</title>
        <authorList>
            <person name="McCormick R.F."/>
            <person name="Truong S.K."/>
            <person name="Sreedasyam A."/>
            <person name="Jenkins J."/>
            <person name="Shu S."/>
            <person name="Sims D."/>
            <person name="Kennedy M."/>
            <person name="Amirebrahimi M."/>
            <person name="Weers B.D."/>
            <person name="McKinley B."/>
            <person name="Mattison A."/>
            <person name="Morishige D.T."/>
            <person name="Grimwood J."/>
            <person name="Schmutz J."/>
            <person name="Mullet J.E."/>
        </authorList>
    </citation>
    <scope>NUCLEOTIDE SEQUENCE [LARGE SCALE GENOMIC DNA]</scope>
    <source>
        <strain evidence="13">cv. BTx623</strain>
    </source>
</reference>
<name>C5YH85_SORBI</name>
<accession>C5YH85</accession>
<evidence type="ECO:0000256" key="3">
    <source>
        <dbReference type="ARBA" id="ARBA00022737"/>
    </source>
</evidence>
<dbReference type="InterPro" id="IPR027417">
    <property type="entry name" value="P-loop_NTPase"/>
</dbReference>
<dbReference type="InterPro" id="IPR001611">
    <property type="entry name" value="Leu-rich_rpt"/>
</dbReference>
<dbReference type="InterPro" id="IPR042197">
    <property type="entry name" value="Apaf_helical"/>
</dbReference>
<dbReference type="InterPro" id="IPR056789">
    <property type="entry name" value="LRR_R13L1-DRL21"/>
</dbReference>
<dbReference type="PANTHER" id="PTHR36766">
    <property type="entry name" value="PLANT BROAD-SPECTRUM MILDEW RESISTANCE PROTEIN RPW8"/>
    <property type="match status" value="1"/>
</dbReference>
<dbReference type="FunFam" id="1.10.8.430:FF:000003">
    <property type="entry name" value="Probable disease resistance protein At5g66910"/>
    <property type="match status" value="1"/>
</dbReference>
<protein>
    <recommendedName>
        <fullName evidence="14">NB-ARC domain-containing protein</fullName>
    </recommendedName>
</protein>
<dbReference type="Pfam" id="PF18052">
    <property type="entry name" value="Rx_N"/>
    <property type="match status" value="1"/>
</dbReference>
<feature type="domain" description="NB-ARC" evidence="7">
    <location>
        <begin position="171"/>
        <end position="346"/>
    </location>
</feature>
<dbReference type="SUPFAM" id="SSF52540">
    <property type="entry name" value="P-loop containing nucleoside triphosphate hydrolases"/>
    <property type="match status" value="1"/>
</dbReference>
<keyword evidence="3" id="KW-0677">Repeat</keyword>
<proteinExistence type="inferred from homology"/>
<evidence type="ECO:0000259" key="8">
    <source>
        <dbReference type="Pfam" id="PF18052"/>
    </source>
</evidence>
<evidence type="ECO:0000259" key="7">
    <source>
        <dbReference type="Pfam" id="PF00931"/>
    </source>
</evidence>
<dbReference type="SUPFAM" id="SSF52058">
    <property type="entry name" value="L domain-like"/>
    <property type="match status" value="2"/>
</dbReference>
<dbReference type="KEGG" id="sbi:8060901"/>
<evidence type="ECO:0000256" key="2">
    <source>
        <dbReference type="ARBA" id="ARBA00022614"/>
    </source>
</evidence>
<dbReference type="AlphaFoldDB" id="C5YH85"/>
<dbReference type="InterPro" id="IPR002182">
    <property type="entry name" value="NB-ARC"/>
</dbReference>
<keyword evidence="5" id="KW-0611">Plant defense</keyword>
<dbReference type="InterPro" id="IPR058922">
    <property type="entry name" value="WHD_DRP"/>
</dbReference>
<dbReference type="Proteomes" id="UP000000768">
    <property type="component" value="Chromosome 7"/>
</dbReference>
<keyword evidence="13" id="KW-1185">Reference proteome</keyword>
<dbReference type="Gramene" id="EES14143">
    <property type="protein sequence ID" value="EES14143"/>
    <property type="gene ID" value="SORBI_3007G183500"/>
</dbReference>
<evidence type="ECO:0000259" key="10">
    <source>
        <dbReference type="Pfam" id="PF23559"/>
    </source>
</evidence>
<dbReference type="Gene3D" id="1.10.8.430">
    <property type="entry name" value="Helical domain of apoptotic protease-activating factors"/>
    <property type="match status" value="1"/>
</dbReference>
<feature type="domain" description="Disease resistance protein winged helix" evidence="10">
    <location>
        <begin position="430"/>
        <end position="504"/>
    </location>
</feature>